<sequence length="463" mass="47083">MPFSAFRTALALGCAASLAAAASAPAAQLSLEGDTLVYRAAPGETNRVIVSTDDPGELRFLDNAAISFGAPCYRAEWDGEDVARCVFAGPVRIETGDGADRVSFSSGLPAAQQFTADGGPGDDELSAPLDGLAVTFRGGDGTDRLSGGVGNDTLDGGPGNDNLAGGWGNDTLQGGDGDDSLLGDGLKPFADVIDGGAGHDAIVNDWVNDHQNAPIAVSLDGVANDGLAGEGDNVVGVESIQVNQPASLSAGAGAVAFRVFQTGPGPSKLVGSDAADSLISYDYDDVIEGRGGDDTIEAGFGNDTISGGPGRDSINADAGSGACNFLVCRTGAGNDTIDVRDGEVDSVVCGPGTDTVTADANDTVAPDCETVNRPAVVPPPVDERRARRESKPTGKRCVVPKLKAGVTFAAAKKALVQKGCKAASKQVRSTKIRKGRVVKLSQKAGKKLAYKKTVTVFVSKGRR</sequence>
<dbReference type="Gene3D" id="2.160.20.160">
    <property type="match status" value="1"/>
</dbReference>
<dbReference type="InterPro" id="IPR005543">
    <property type="entry name" value="PASTA_dom"/>
</dbReference>
<dbReference type="InterPro" id="IPR001343">
    <property type="entry name" value="Hemolysn_Ca-bd"/>
</dbReference>
<dbReference type="Gene3D" id="2.150.10.10">
    <property type="entry name" value="Serralysin-like metalloprotease, C-terminal"/>
    <property type="match status" value="1"/>
</dbReference>
<dbReference type="EMBL" id="JAWSTH010000065">
    <property type="protein sequence ID" value="MDW5596787.1"/>
    <property type="molecule type" value="Genomic_DNA"/>
</dbReference>
<dbReference type="RefSeq" id="WP_318599223.1">
    <property type="nucleotide sequence ID" value="NZ_JAWSTH010000065.1"/>
</dbReference>
<dbReference type="InterPro" id="IPR011049">
    <property type="entry name" value="Serralysin-like_metalloprot_C"/>
</dbReference>
<dbReference type="PRINTS" id="PR00313">
    <property type="entry name" value="CABNDNGRPT"/>
</dbReference>
<dbReference type="PROSITE" id="PS00330">
    <property type="entry name" value="HEMOLYSIN_CALCIUM"/>
    <property type="match status" value="4"/>
</dbReference>
<evidence type="ECO:0000313" key="7">
    <source>
        <dbReference type="Proteomes" id="UP001284601"/>
    </source>
</evidence>
<reference evidence="6 7" key="2">
    <citation type="submission" date="2023-10" db="EMBL/GenBank/DDBJ databases">
        <authorList>
            <person name="Han X.F."/>
        </authorList>
    </citation>
    <scope>NUCLEOTIDE SEQUENCE [LARGE SCALE GENOMIC DNA]</scope>
    <source>
        <strain evidence="6 7">KCTC 39840</strain>
    </source>
</reference>
<reference evidence="7" key="1">
    <citation type="submission" date="2023-07" db="EMBL/GenBank/DDBJ databases">
        <title>Conexibacter stalactiti sp. nov., isolated from stalactites in a lava cave and emended description of the genus Conexibacter.</title>
        <authorList>
            <person name="Lee S.D."/>
        </authorList>
    </citation>
    <scope>NUCLEOTIDE SEQUENCE [LARGE SCALE GENOMIC DNA]</scope>
    <source>
        <strain evidence="7">KCTC 39840</strain>
    </source>
</reference>
<evidence type="ECO:0000313" key="6">
    <source>
        <dbReference type="EMBL" id="MDW5596787.1"/>
    </source>
</evidence>
<dbReference type="Pfam" id="PF03793">
    <property type="entry name" value="PASTA"/>
    <property type="match status" value="1"/>
</dbReference>
<evidence type="ECO:0000256" key="3">
    <source>
        <dbReference type="SAM" id="MobiDB-lite"/>
    </source>
</evidence>
<keyword evidence="4" id="KW-0732">Signal</keyword>
<dbReference type="PANTHER" id="PTHR38340:SF1">
    <property type="entry name" value="S-LAYER PROTEIN"/>
    <property type="match status" value="1"/>
</dbReference>
<dbReference type="InterPro" id="IPR018511">
    <property type="entry name" value="Hemolysin-typ_Ca-bd_CS"/>
</dbReference>
<dbReference type="Proteomes" id="UP001284601">
    <property type="component" value="Unassembled WGS sequence"/>
</dbReference>
<dbReference type="InterPro" id="IPR050557">
    <property type="entry name" value="RTX_toxin/Mannuronan_C5-epim"/>
</dbReference>
<accession>A0ABU4HTY3</accession>
<feature type="chain" id="PRO_5045175344" description="PASTA domain-containing protein" evidence="4">
    <location>
        <begin position="27"/>
        <end position="463"/>
    </location>
</feature>
<evidence type="ECO:0000256" key="1">
    <source>
        <dbReference type="ARBA" id="ARBA00004613"/>
    </source>
</evidence>
<gene>
    <name evidence="6" type="ORF">R7226_20745</name>
</gene>
<keyword evidence="2" id="KW-0964">Secreted</keyword>
<proteinExistence type="predicted"/>
<feature type="region of interest" description="Disordered" evidence="3">
    <location>
        <begin position="143"/>
        <end position="178"/>
    </location>
</feature>
<feature type="signal peptide" evidence="4">
    <location>
        <begin position="1"/>
        <end position="26"/>
    </location>
</feature>
<protein>
    <recommendedName>
        <fullName evidence="5">PASTA domain-containing protein</fullName>
    </recommendedName>
</protein>
<dbReference type="PANTHER" id="PTHR38340">
    <property type="entry name" value="S-LAYER PROTEIN"/>
    <property type="match status" value="1"/>
</dbReference>
<dbReference type="SUPFAM" id="SSF51120">
    <property type="entry name" value="beta-Roll"/>
    <property type="match status" value="2"/>
</dbReference>
<dbReference type="Gene3D" id="3.30.10.20">
    <property type="match status" value="1"/>
</dbReference>
<organism evidence="6 7">
    <name type="scientific">Conexibacter stalactiti</name>
    <dbReference type="NCBI Taxonomy" id="1940611"/>
    <lineage>
        <taxon>Bacteria</taxon>
        <taxon>Bacillati</taxon>
        <taxon>Actinomycetota</taxon>
        <taxon>Thermoleophilia</taxon>
        <taxon>Solirubrobacterales</taxon>
        <taxon>Conexibacteraceae</taxon>
        <taxon>Conexibacter</taxon>
    </lineage>
</organism>
<comment type="caution">
    <text evidence="6">The sequence shown here is derived from an EMBL/GenBank/DDBJ whole genome shotgun (WGS) entry which is preliminary data.</text>
</comment>
<name>A0ABU4HTY3_9ACTN</name>
<evidence type="ECO:0000256" key="2">
    <source>
        <dbReference type="ARBA" id="ARBA00022525"/>
    </source>
</evidence>
<feature type="domain" description="PASTA" evidence="5">
    <location>
        <begin position="399"/>
        <end position="460"/>
    </location>
</feature>
<comment type="subcellular location">
    <subcellularLocation>
        <location evidence="1">Secreted</location>
    </subcellularLocation>
</comment>
<evidence type="ECO:0000259" key="5">
    <source>
        <dbReference type="Pfam" id="PF03793"/>
    </source>
</evidence>
<dbReference type="CDD" id="cd06577">
    <property type="entry name" value="PASTA_pknB"/>
    <property type="match status" value="1"/>
</dbReference>
<keyword evidence="7" id="KW-1185">Reference proteome</keyword>
<dbReference type="Pfam" id="PF00353">
    <property type="entry name" value="HemolysinCabind"/>
    <property type="match status" value="3"/>
</dbReference>
<evidence type="ECO:0000256" key="4">
    <source>
        <dbReference type="SAM" id="SignalP"/>
    </source>
</evidence>